<feature type="region of interest" description="Disordered" evidence="5">
    <location>
        <begin position="183"/>
        <end position="222"/>
    </location>
</feature>
<organism evidence="7 8">
    <name type="scientific">Ewingella americana</name>
    <dbReference type="NCBI Taxonomy" id="41202"/>
    <lineage>
        <taxon>Bacteria</taxon>
        <taxon>Pseudomonadati</taxon>
        <taxon>Pseudomonadota</taxon>
        <taxon>Gammaproteobacteria</taxon>
        <taxon>Enterobacterales</taxon>
        <taxon>Yersiniaceae</taxon>
        <taxon>Ewingella</taxon>
    </lineage>
</organism>
<gene>
    <name evidence="7" type="ORF">NCTC12157_01426</name>
</gene>
<sequence>MAHAVVAGVLAEMQGNNGLAGAAGAGTSALAGEAIKKALYGDTSVDQLTEQQKQTLVGLSTLAAGLAGGLAGSDSSGAITGAQAGQNEISNNMTSIGLVQQIMANQILNSATMAEAGSQNPNDQAALALTKQVKSGLDSACLANSACLMLAIVKAQSQQHTGGAGSKTETIPAAKDDLIGGKLENPVADPNKDTALVTPDQRGEQGATHTGNSDGKSDTDGNVLVNPGVDPFTKKDVVYLSENSNAKIDSIINETMSGKKNFTSSTTLTTDEALAAGLKFLGSGYKEIGKSGSGIYHSADGTKEFRIDSGSIGGAHAPGVPHVHFGLKNPETGKYVSNNHVPYKD</sequence>
<name>A0A377NCC2_9GAMM</name>
<keyword evidence="3" id="KW-1266">Target cell cytoplasm</keyword>
<accession>A0A377NCC2</accession>
<evidence type="ECO:0000259" key="6">
    <source>
        <dbReference type="Pfam" id="PF04829"/>
    </source>
</evidence>
<comment type="subcellular location">
    <subcellularLocation>
        <location evidence="1">Target cell</location>
        <location evidence="1">Target cell cytoplasm</location>
    </subcellularLocation>
</comment>
<dbReference type="EMBL" id="UGGO01000001">
    <property type="protein sequence ID" value="STQ43727.1"/>
    <property type="molecule type" value="Genomic_DNA"/>
</dbReference>
<dbReference type="InterPro" id="IPR006914">
    <property type="entry name" value="VENN_dom"/>
</dbReference>
<dbReference type="Pfam" id="PF04829">
    <property type="entry name" value="PT-VENN"/>
    <property type="match status" value="1"/>
</dbReference>
<evidence type="ECO:0000313" key="8">
    <source>
        <dbReference type="Proteomes" id="UP000254304"/>
    </source>
</evidence>
<evidence type="ECO:0000256" key="5">
    <source>
        <dbReference type="SAM" id="MobiDB-lite"/>
    </source>
</evidence>
<evidence type="ECO:0000256" key="2">
    <source>
        <dbReference type="ARBA" id="ARBA00022656"/>
    </source>
</evidence>
<reference evidence="7 8" key="1">
    <citation type="submission" date="2018-06" db="EMBL/GenBank/DDBJ databases">
        <authorList>
            <consortium name="Pathogen Informatics"/>
            <person name="Doyle S."/>
        </authorList>
    </citation>
    <scope>NUCLEOTIDE SEQUENCE [LARGE SCALE GENOMIC DNA]</scope>
    <source>
        <strain evidence="7 8">NCTC12157</strain>
    </source>
</reference>
<keyword evidence="4" id="KW-0843">Virulence</keyword>
<evidence type="ECO:0000256" key="4">
    <source>
        <dbReference type="ARBA" id="ARBA00023026"/>
    </source>
</evidence>
<dbReference type="GO" id="GO:0090729">
    <property type="term" value="F:toxin activity"/>
    <property type="evidence" value="ECO:0007669"/>
    <property type="project" value="UniProtKB-KW"/>
</dbReference>
<evidence type="ECO:0000256" key="3">
    <source>
        <dbReference type="ARBA" id="ARBA00022913"/>
    </source>
</evidence>
<evidence type="ECO:0000256" key="1">
    <source>
        <dbReference type="ARBA" id="ARBA00004219"/>
    </source>
</evidence>
<dbReference type="AlphaFoldDB" id="A0A377NCC2"/>
<proteinExistence type="predicted"/>
<protein>
    <submittedName>
        <fullName evidence="7">Possible hemagglutinin (DUF638)</fullName>
    </submittedName>
</protein>
<feature type="domain" description="VENN motif-containing" evidence="6">
    <location>
        <begin position="45"/>
        <end position="93"/>
    </location>
</feature>
<evidence type="ECO:0000313" key="7">
    <source>
        <dbReference type="EMBL" id="STQ43727.1"/>
    </source>
</evidence>
<dbReference type="Proteomes" id="UP000254304">
    <property type="component" value="Unassembled WGS sequence"/>
</dbReference>
<keyword evidence="2" id="KW-0800">Toxin</keyword>